<sequence>MPWVSRPPSPETQVEIDNFNTFRGGFLSSFAQIEFTIGRLLARLNDTPPFKGALESVKFRFESRVDAFENFFSTRAELVDLKEEAEYLCSKIRTTYDLRNFLAHGIVRFDVDTGIFTIRRILPAASDPWREIQIEILSEAVNSHLSEMSLFCQRFMYFAREINDEYQLQF</sequence>
<protein>
    <recommendedName>
        <fullName evidence="3">MAE-28990/MAE-18760-like HEPN domain-containing protein</fullName>
    </recommendedName>
</protein>
<evidence type="ECO:0000313" key="2">
    <source>
        <dbReference type="Proteomes" id="UP000024547"/>
    </source>
</evidence>
<organism evidence="1 2">
    <name type="scientific">Hyphomonas atlantica</name>
    <dbReference type="NCBI Taxonomy" id="1280948"/>
    <lineage>
        <taxon>Bacteria</taxon>
        <taxon>Pseudomonadati</taxon>
        <taxon>Pseudomonadota</taxon>
        <taxon>Alphaproteobacteria</taxon>
        <taxon>Hyphomonadales</taxon>
        <taxon>Hyphomonadaceae</taxon>
        <taxon>Hyphomonas</taxon>
    </lineage>
</organism>
<evidence type="ECO:0008006" key="3">
    <source>
        <dbReference type="Google" id="ProtNLM"/>
    </source>
</evidence>
<gene>
    <name evidence="1" type="ORF">HY36_13895</name>
</gene>
<dbReference type="STRING" id="1280948.HY36_13895"/>
<comment type="caution">
    <text evidence="1">The sequence shown here is derived from an EMBL/GenBank/DDBJ whole genome shotgun (WGS) entry which is preliminary data.</text>
</comment>
<dbReference type="EMBL" id="AWFH01000004">
    <property type="protein sequence ID" value="KCZ64439.1"/>
    <property type="molecule type" value="Genomic_DNA"/>
</dbReference>
<keyword evidence="2" id="KW-1185">Reference proteome</keyword>
<name>A0A059E969_9PROT</name>
<dbReference type="RefSeq" id="WP_035549328.1">
    <property type="nucleotide sequence ID" value="NZ_AWFH01000004.1"/>
</dbReference>
<proteinExistence type="predicted"/>
<dbReference type="Proteomes" id="UP000024547">
    <property type="component" value="Unassembled WGS sequence"/>
</dbReference>
<accession>A0A059E969</accession>
<dbReference type="AlphaFoldDB" id="A0A059E969"/>
<reference evidence="1 2" key="1">
    <citation type="journal article" date="2014" name="Antonie Van Leeuwenhoek">
        <title>Hyphomonas beringensis sp. nov. and Hyphomonas chukchiensis sp. nov., isolated from surface seawater of the Bering Sea and Chukchi Sea.</title>
        <authorList>
            <person name="Li C."/>
            <person name="Lai Q."/>
            <person name="Li G."/>
            <person name="Dong C."/>
            <person name="Wang J."/>
            <person name="Liao Y."/>
            <person name="Shao Z."/>
        </authorList>
    </citation>
    <scope>NUCLEOTIDE SEQUENCE [LARGE SCALE GENOMIC DNA]</scope>
    <source>
        <strain evidence="1 2">22II1-22F38</strain>
    </source>
</reference>
<dbReference type="OrthoDB" id="4829434at2"/>
<evidence type="ECO:0000313" key="1">
    <source>
        <dbReference type="EMBL" id="KCZ64439.1"/>
    </source>
</evidence>